<name>A0A0J7NSZ6_LASNI</name>
<feature type="compositionally biased region" description="Low complexity" evidence="5">
    <location>
        <begin position="295"/>
        <end position="308"/>
    </location>
</feature>
<evidence type="ECO:0000256" key="3">
    <source>
        <dbReference type="ARBA" id="ARBA00023242"/>
    </source>
</evidence>
<evidence type="ECO:0000313" key="8">
    <source>
        <dbReference type="Proteomes" id="UP000036403"/>
    </source>
</evidence>
<evidence type="ECO:0000256" key="5">
    <source>
        <dbReference type="SAM" id="MobiDB-lite"/>
    </source>
</evidence>
<gene>
    <name evidence="7" type="ORF">RF55_4233</name>
</gene>
<accession>A0A0J7NSZ6</accession>
<evidence type="ECO:0000256" key="1">
    <source>
        <dbReference type="ARBA" id="ARBA00004123"/>
    </source>
</evidence>
<protein>
    <submittedName>
        <fullName evidence="7">Lin-9-like protein</fullName>
    </submittedName>
</protein>
<dbReference type="InterPro" id="IPR033471">
    <property type="entry name" value="DIRP"/>
</dbReference>
<dbReference type="PANTHER" id="PTHR21689:SF2">
    <property type="entry name" value="PROTEIN LIN-9 HOMOLOG"/>
    <property type="match status" value="1"/>
</dbReference>
<reference evidence="7 8" key="1">
    <citation type="submission" date="2015-04" db="EMBL/GenBank/DDBJ databases">
        <title>Lasius niger genome sequencing.</title>
        <authorList>
            <person name="Konorov E.A."/>
            <person name="Nikitin M.A."/>
            <person name="Kirill M.V."/>
            <person name="Chang P."/>
        </authorList>
    </citation>
    <scope>NUCLEOTIDE SEQUENCE [LARGE SCALE GENOMIC DNA]</scope>
    <source>
        <tissue evidence="7">Whole</tissue>
    </source>
</reference>
<feature type="coiled-coil region" evidence="4">
    <location>
        <begin position="578"/>
        <end position="640"/>
    </location>
</feature>
<dbReference type="GO" id="GO:0017053">
    <property type="term" value="C:transcription repressor complex"/>
    <property type="evidence" value="ECO:0007669"/>
    <property type="project" value="InterPro"/>
</dbReference>
<dbReference type="PANTHER" id="PTHR21689">
    <property type="entry name" value="LIN-9"/>
    <property type="match status" value="1"/>
</dbReference>
<organism evidence="7 8">
    <name type="scientific">Lasius niger</name>
    <name type="common">Black garden ant</name>
    <dbReference type="NCBI Taxonomy" id="67767"/>
    <lineage>
        <taxon>Eukaryota</taxon>
        <taxon>Metazoa</taxon>
        <taxon>Ecdysozoa</taxon>
        <taxon>Arthropoda</taxon>
        <taxon>Hexapoda</taxon>
        <taxon>Insecta</taxon>
        <taxon>Pterygota</taxon>
        <taxon>Neoptera</taxon>
        <taxon>Endopterygota</taxon>
        <taxon>Hymenoptera</taxon>
        <taxon>Apocrita</taxon>
        <taxon>Aculeata</taxon>
        <taxon>Formicoidea</taxon>
        <taxon>Formicidae</taxon>
        <taxon>Formicinae</taxon>
        <taxon>Lasius</taxon>
        <taxon>Lasius</taxon>
    </lineage>
</organism>
<evidence type="ECO:0000313" key="7">
    <source>
        <dbReference type="EMBL" id="KMQ95545.1"/>
    </source>
</evidence>
<dbReference type="InterPro" id="IPR045831">
    <property type="entry name" value="LIN9_C"/>
</dbReference>
<dbReference type="PaxDb" id="67767-A0A0J7NSZ6"/>
<dbReference type="InterPro" id="IPR010561">
    <property type="entry name" value="LIN-9/ALY1"/>
</dbReference>
<evidence type="ECO:0000256" key="4">
    <source>
        <dbReference type="SAM" id="Coils"/>
    </source>
</evidence>
<dbReference type="Pfam" id="PF19438">
    <property type="entry name" value="LIN9_C"/>
    <property type="match status" value="1"/>
</dbReference>
<keyword evidence="3" id="KW-0539">Nucleus</keyword>
<keyword evidence="8" id="KW-1185">Reference proteome</keyword>
<dbReference type="GO" id="GO:0006351">
    <property type="term" value="P:DNA-templated transcription"/>
    <property type="evidence" value="ECO:0007669"/>
    <property type="project" value="InterPro"/>
</dbReference>
<keyword evidence="4" id="KW-0175">Coiled coil</keyword>
<evidence type="ECO:0000256" key="2">
    <source>
        <dbReference type="ARBA" id="ARBA00006732"/>
    </source>
</evidence>
<dbReference type="SMART" id="SM01135">
    <property type="entry name" value="DIRP"/>
    <property type="match status" value="1"/>
</dbReference>
<dbReference type="GO" id="GO:0051726">
    <property type="term" value="P:regulation of cell cycle"/>
    <property type="evidence" value="ECO:0007669"/>
    <property type="project" value="TreeGrafter"/>
</dbReference>
<dbReference type="GO" id="GO:0006357">
    <property type="term" value="P:regulation of transcription by RNA polymerase II"/>
    <property type="evidence" value="ECO:0007669"/>
    <property type="project" value="TreeGrafter"/>
</dbReference>
<dbReference type="Pfam" id="PF06584">
    <property type="entry name" value="DIRP"/>
    <property type="match status" value="1"/>
</dbReference>
<comment type="caution">
    <text evidence="7">The sequence shown here is derived from an EMBL/GenBank/DDBJ whole genome shotgun (WGS) entry which is preliminary data.</text>
</comment>
<proteinExistence type="inferred from homology"/>
<feature type="domain" description="DIRP" evidence="6">
    <location>
        <begin position="354"/>
        <end position="459"/>
    </location>
</feature>
<dbReference type="AlphaFoldDB" id="A0A0J7NSZ6"/>
<dbReference type="EMBL" id="LBMM01001917">
    <property type="protein sequence ID" value="KMQ95545.1"/>
    <property type="molecule type" value="Genomic_DNA"/>
</dbReference>
<dbReference type="STRING" id="67767.A0A0J7NSZ6"/>
<dbReference type="OrthoDB" id="2339771at2759"/>
<feature type="region of interest" description="Disordered" evidence="5">
    <location>
        <begin position="259"/>
        <end position="330"/>
    </location>
</feature>
<comment type="subcellular location">
    <subcellularLocation>
        <location evidence="1">Nucleus</location>
    </subcellularLocation>
</comment>
<feature type="compositionally biased region" description="Basic residues" evidence="5">
    <location>
        <begin position="272"/>
        <end position="287"/>
    </location>
</feature>
<dbReference type="GO" id="GO:0003677">
    <property type="term" value="F:DNA binding"/>
    <property type="evidence" value="ECO:0007669"/>
    <property type="project" value="TreeGrafter"/>
</dbReference>
<dbReference type="GO" id="GO:0005654">
    <property type="term" value="C:nucleoplasm"/>
    <property type="evidence" value="ECO:0007669"/>
    <property type="project" value="TreeGrafter"/>
</dbReference>
<evidence type="ECO:0000259" key="6">
    <source>
        <dbReference type="SMART" id="SM01135"/>
    </source>
</evidence>
<sequence length="760" mass="86488">MLLLLVVSTVSSLPLANVHVKFVSPSNVHEHSITTDGDRTVAQKSFISIGRRNSAKRSKDLDYNYRTSLQRNHLREIPTTNPGNAESLWPVGVFLPPTDINDLGYSWHEVQRGLPDFYKLEGKRQDPYLLTGREAMMAVKYIYGLDESAEALLSIKNGGYPTVDEIKTEVIDDDTMDMDEQHISNHSIDQQMDTEESEPIPELGPAALGLQRVGTQPPAKPNLPTQPVQVLNRRGMPARIRKKNKLFYDDVLINHPHHRIKKDPLSAETKQSPKKMLRPSPLKRHTKILNEPKRSTSTSQPSTPTTTPIKQEKGPDKLSQPTSPDRKIGQKIGMRLRNLLKLPKAHKWVCYEWFYSNIDKILFEGDNDFMICLKESFPQLKTRKLTRVEWCKIRRMMGKPRRCSQSFFEEERRELERKRQKIRMLQQRKTADINSFKDLPPEIPLQLVIGTKVTARLRKPQDGLFTGSIDAVDTSNNTYRITFERAGLGTHSVPDYEVLSNESPETISVASFAQKFRPRPLQYVPSPPYAMKLSPRLTNDPLISNASVSIPKKPHIGGTMNGYPLKLLELMVKVNKILTNKKIKIKKLKEMNGEAEKRRSFGELLPPDFERRYAGIVVELERMNGALQDFLNDIQELCQEMAPEPSVAAMLAPSHLREKCKQEAADMVARNNMINDKAPGKMNQLVTDLTALMLQVKSLSDSDRNAYELKVLQGTMEQIRSKLSPQNQQVFQNCIEIHMQHIQLGLGQMGALTPFMAQRT</sequence>
<comment type="similarity">
    <text evidence="2">Belongs to the lin-9 family.</text>
</comment>
<dbReference type="Proteomes" id="UP000036403">
    <property type="component" value="Unassembled WGS sequence"/>
</dbReference>